<dbReference type="GO" id="GO:0005524">
    <property type="term" value="F:ATP binding"/>
    <property type="evidence" value="ECO:0007669"/>
    <property type="project" value="UniProtKB-KW"/>
</dbReference>
<dbReference type="AlphaFoldDB" id="A0AAW9HAS4"/>
<evidence type="ECO:0000313" key="7">
    <source>
        <dbReference type="EMBL" id="MDY5139738.1"/>
    </source>
</evidence>
<dbReference type="EMBL" id="JAWNFV010000001">
    <property type="protein sequence ID" value="MDY5139738.1"/>
    <property type="molecule type" value="Genomic_DNA"/>
</dbReference>
<gene>
    <name evidence="7" type="ORF">R6G74_00195</name>
    <name evidence="8" type="ORF">R6P33_00855</name>
</gene>
<comment type="similarity">
    <text evidence="1">Belongs to the ABC transporter superfamily.</text>
</comment>
<keyword evidence="4 7" id="KW-0067">ATP-binding</keyword>
<dbReference type="Gene3D" id="3.40.50.300">
    <property type="entry name" value="P-loop containing nucleotide triphosphate hydrolases"/>
    <property type="match status" value="1"/>
</dbReference>
<dbReference type="SMART" id="SM00382">
    <property type="entry name" value="AAA"/>
    <property type="match status" value="1"/>
</dbReference>
<dbReference type="InterPro" id="IPR003593">
    <property type="entry name" value="AAA+_ATPase"/>
</dbReference>
<dbReference type="Pfam" id="PF00005">
    <property type="entry name" value="ABC_tran"/>
    <property type="match status" value="1"/>
</dbReference>
<dbReference type="InterPro" id="IPR003439">
    <property type="entry name" value="ABC_transporter-like_ATP-bd"/>
</dbReference>
<dbReference type="InterPro" id="IPR050153">
    <property type="entry name" value="Metal_Ion_Import_ABC"/>
</dbReference>
<evidence type="ECO:0000256" key="2">
    <source>
        <dbReference type="ARBA" id="ARBA00022448"/>
    </source>
</evidence>
<dbReference type="PROSITE" id="PS50893">
    <property type="entry name" value="ABC_TRANSPORTER_2"/>
    <property type="match status" value="1"/>
</dbReference>
<keyword evidence="3" id="KW-0547">Nucleotide-binding</keyword>
<proteinExistence type="inferred from homology"/>
<keyword evidence="9" id="KW-1185">Reference proteome</keyword>
<keyword evidence="2" id="KW-0813">Transport</keyword>
<evidence type="ECO:0000313" key="8">
    <source>
        <dbReference type="EMBL" id="MDY5145570.1"/>
    </source>
</evidence>
<feature type="compositionally biased region" description="Low complexity" evidence="5">
    <location>
        <begin position="9"/>
        <end position="34"/>
    </location>
</feature>
<dbReference type="Proteomes" id="UP001284901">
    <property type="component" value="Unassembled WGS sequence"/>
</dbReference>
<evidence type="ECO:0000256" key="4">
    <source>
        <dbReference type="ARBA" id="ARBA00022840"/>
    </source>
</evidence>
<evidence type="ECO:0000256" key="5">
    <source>
        <dbReference type="SAM" id="MobiDB-lite"/>
    </source>
</evidence>
<evidence type="ECO:0000313" key="10">
    <source>
        <dbReference type="Proteomes" id="UP001288320"/>
    </source>
</evidence>
<dbReference type="EMBL" id="JAWNFY010000002">
    <property type="protein sequence ID" value="MDY5145570.1"/>
    <property type="molecule type" value="Genomic_DNA"/>
</dbReference>
<dbReference type="PANTHER" id="PTHR42734:SF17">
    <property type="entry name" value="METAL TRANSPORT SYSTEM ATP-BINDING PROTEIN TM_0124-RELATED"/>
    <property type="match status" value="1"/>
</dbReference>
<name>A0AAW9HAS4_9ACTO</name>
<evidence type="ECO:0000259" key="6">
    <source>
        <dbReference type="PROSITE" id="PS50893"/>
    </source>
</evidence>
<organism evidence="7 10">
    <name type="scientific">Actinotignum timonense</name>
    <dbReference type="NCBI Taxonomy" id="1870995"/>
    <lineage>
        <taxon>Bacteria</taxon>
        <taxon>Bacillati</taxon>
        <taxon>Actinomycetota</taxon>
        <taxon>Actinomycetes</taxon>
        <taxon>Actinomycetales</taxon>
        <taxon>Actinomycetaceae</taxon>
        <taxon>Actinotignum</taxon>
    </lineage>
</organism>
<reference evidence="7 9" key="1">
    <citation type="submission" date="2023-10" db="EMBL/GenBank/DDBJ databases">
        <title>Whole Genome based description of the genera Actinobaculum and Actinotignum reveals a complex phylogenetic relationship within the species included in the genus Actinotignum.</title>
        <authorList>
            <person name="Jensen C.S."/>
            <person name="Dargis R."/>
            <person name="Kemp M."/>
            <person name="Christensen J.J."/>
        </authorList>
    </citation>
    <scope>NUCLEOTIDE SEQUENCE</scope>
    <source>
        <strain evidence="8 9">SLA_B089</strain>
        <strain evidence="7">SLA_B245</strain>
    </source>
</reference>
<dbReference type="GO" id="GO:0016887">
    <property type="term" value="F:ATP hydrolysis activity"/>
    <property type="evidence" value="ECO:0007669"/>
    <property type="project" value="InterPro"/>
</dbReference>
<evidence type="ECO:0000256" key="3">
    <source>
        <dbReference type="ARBA" id="ARBA00022741"/>
    </source>
</evidence>
<evidence type="ECO:0000313" key="9">
    <source>
        <dbReference type="Proteomes" id="UP001284901"/>
    </source>
</evidence>
<accession>A0AAW9HAS4</accession>
<comment type="caution">
    <text evidence="7">The sequence shown here is derived from an EMBL/GenBank/DDBJ whole genome shotgun (WGS) entry which is preliminary data.</text>
</comment>
<dbReference type="RefSeq" id="WP_234984515.1">
    <property type="nucleotide sequence ID" value="NZ_CAUPFC010000001.1"/>
</dbReference>
<dbReference type="GeneID" id="92813988"/>
<dbReference type="SUPFAM" id="SSF52540">
    <property type="entry name" value="P-loop containing nucleoside triphosphate hydrolases"/>
    <property type="match status" value="1"/>
</dbReference>
<dbReference type="Proteomes" id="UP001288320">
    <property type="component" value="Unassembled WGS sequence"/>
</dbReference>
<feature type="region of interest" description="Disordered" evidence="5">
    <location>
        <begin position="1"/>
        <end position="39"/>
    </location>
</feature>
<dbReference type="PANTHER" id="PTHR42734">
    <property type="entry name" value="METAL TRANSPORT SYSTEM ATP-BINDING PROTEIN TM_0124-RELATED"/>
    <property type="match status" value="1"/>
</dbReference>
<dbReference type="InterPro" id="IPR027417">
    <property type="entry name" value="P-loop_NTPase"/>
</dbReference>
<sequence length="267" mass="27265">MPVSPAPAPGTGAAPGTSPAPGTGAAPGTSPAPARGAIPAQPAVSPALLARDLCITLGGREIVHSAHLEIAAGESVGIFGPNGSGKSTLVKGLLGVVPHTGTAQIFGADTARPRQVPWHRVGYVPQSMVHAGNLPATALEVVRSGLLSGRHLFADKGKAARAAAYEALAAVGLENRAQDPVRVFSGGQQHRVMIARALVRRPDLLVLDEPLAGIDARARADLAEILTRLHGSGLTLVMVLHERGELAHLVGRDIQVSDGYVHGGVAQ</sequence>
<protein>
    <submittedName>
        <fullName evidence="7">ATP-binding cassette domain-containing protein</fullName>
    </submittedName>
</protein>
<evidence type="ECO:0000256" key="1">
    <source>
        <dbReference type="ARBA" id="ARBA00005417"/>
    </source>
</evidence>
<feature type="domain" description="ABC transporter" evidence="6">
    <location>
        <begin position="48"/>
        <end position="267"/>
    </location>
</feature>